<protein>
    <submittedName>
        <fullName evidence="2">Hypothetical_protein</fullName>
    </submittedName>
</protein>
<dbReference type="Proteomes" id="UP001642409">
    <property type="component" value="Unassembled WGS sequence"/>
</dbReference>
<proteinExistence type="predicted"/>
<reference evidence="2 3" key="2">
    <citation type="submission" date="2024-07" db="EMBL/GenBank/DDBJ databases">
        <authorList>
            <person name="Akdeniz Z."/>
        </authorList>
    </citation>
    <scope>NUCLEOTIDE SEQUENCE [LARGE SCALE GENOMIC DNA]</scope>
</reference>
<sequence length="101" mass="11616">MLQVLFLRIILYNILQNARKEMQNARNVISLNCTKCILYQISSLFVPSWAVALNSVRSFHCLSWRPLSSVMRTCFVGLVALPMYWLFGGCSSFSCFRPSEK</sequence>
<accession>A0AA86PRZ2</accession>
<evidence type="ECO:0000313" key="2">
    <source>
        <dbReference type="EMBL" id="CAL6015503.1"/>
    </source>
</evidence>
<evidence type="ECO:0000313" key="3">
    <source>
        <dbReference type="Proteomes" id="UP001642409"/>
    </source>
</evidence>
<organism evidence="1">
    <name type="scientific">Hexamita inflata</name>
    <dbReference type="NCBI Taxonomy" id="28002"/>
    <lineage>
        <taxon>Eukaryota</taxon>
        <taxon>Metamonada</taxon>
        <taxon>Diplomonadida</taxon>
        <taxon>Hexamitidae</taxon>
        <taxon>Hexamitinae</taxon>
        <taxon>Hexamita</taxon>
    </lineage>
</organism>
<name>A0AA86PRZ2_9EUKA</name>
<dbReference type="AlphaFoldDB" id="A0AA86PRZ2"/>
<comment type="caution">
    <text evidence="1">The sequence shown here is derived from an EMBL/GenBank/DDBJ whole genome shotgun (WGS) entry which is preliminary data.</text>
</comment>
<reference evidence="1" key="1">
    <citation type="submission" date="2023-06" db="EMBL/GenBank/DDBJ databases">
        <authorList>
            <person name="Kurt Z."/>
        </authorList>
    </citation>
    <scope>NUCLEOTIDE SEQUENCE</scope>
</reference>
<keyword evidence="3" id="KW-1185">Reference proteome</keyword>
<gene>
    <name evidence="2" type="ORF">HINF_LOCUS24891</name>
    <name evidence="1" type="ORF">HINF_LOCUS30038</name>
</gene>
<evidence type="ECO:0000313" key="1">
    <source>
        <dbReference type="EMBL" id="CAI9942393.1"/>
    </source>
</evidence>
<dbReference type="EMBL" id="CAXDID020000073">
    <property type="protein sequence ID" value="CAL6015503.1"/>
    <property type="molecule type" value="Genomic_DNA"/>
</dbReference>
<dbReference type="EMBL" id="CATOUU010000699">
    <property type="protein sequence ID" value="CAI9942393.1"/>
    <property type="molecule type" value="Genomic_DNA"/>
</dbReference>